<comment type="subcellular location">
    <subcellularLocation>
        <location evidence="5">Cytoplasm</location>
    </subcellularLocation>
</comment>
<dbReference type="EC" id="6.5.1.4" evidence="5 6"/>
<dbReference type="NCBIfam" id="NF003246">
    <property type="entry name" value="PRK04204.1-2"/>
    <property type="match status" value="1"/>
</dbReference>
<keyword evidence="2 5" id="KW-0436">Ligase</keyword>
<evidence type="ECO:0000259" key="7">
    <source>
        <dbReference type="Pfam" id="PF01137"/>
    </source>
</evidence>
<dbReference type="PANTHER" id="PTHR11096">
    <property type="entry name" value="RNA 3' TERMINAL PHOSPHATE CYCLASE"/>
    <property type="match status" value="1"/>
</dbReference>
<dbReference type="EMBL" id="JACHIG010000012">
    <property type="protein sequence ID" value="MBB5034882.1"/>
    <property type="molecule type" value="Genomic_DNA"/>
</dbReference>
<dbReference type="InterPro" id="IPR013791">
    <property type="entry name" value="RNA3'-term_phos_cycl_insert"/>
</dbReference>
<evidence type="ECO:0000256" key="2">
    <source>
        <dbReference type="ARBA" id="ARBA00022598"/>
    </source>
</evidence>
<dbReference type="RefSeq" id="WP_221306250.1">
    <property type="nucleotide sequence ID" value="NZ_JACHIG010000012.1"/>
</dbReference>
<keyword evidence="5" id="KW-0067">ATP-binding</keyword>
<gene>
    <name evidence="5" type="primary">rtcA</name>
    <name evidence="9" type="ORF">HNQ65_004490</name>
</gene>
<dbReference type="Gene3D" id="3.65.10.20">
    <property type="entry name" value="RNA 3'-terminal phosphate cyclase domain"/>
    <property type="match status" value="1"/>
</dbReference>
<organism evidence="9 10">
    <name type="scientific">Prosthecobacter vanneervenii</name>
    <dbReference type="NCBI Taxonomy" id="48466"/>
    <lineage>
        <taxon>Bacteria</taxon>
        <taxon>Pseudomonadati</taxon>
        <taxon>Verrucomicrobiota</taxon>
        <taxon>Verrucomicrobiia</taxon>
        <taxon>Verrucomicrobiales</taxon>
        <taxon>Verrucomicrobiaceae</taxon>
        <taxon>Prosthecobacter</taxon>
    </lineage>
</organism>
<dbReference type="GO" id="GO:0003963">
    <property type="term" value="F:RNA-3'-phosphate cyclase activity"/>
    <property type="evidence" value="ECO:0007669"/>
    <property type="project" value="UniProtKB-UniRule"/>
</dbReference>
<evidence type="ECO:0000313" key="9">
    <source>
        <dbReference type="EMBL" id="MBB5034882.1"/>
    </source>
</evidence>
<comment type="function">
    <text evidence="5">Catalyzes the conversion of 3'-phosphate to a 2',3'-cyclic phosphodiester at the end of RNA. The mechanism of action of the enzyme occurs in 3 steps: (A) adenylation of the enzyme by ATP; (B) transfer of adenylate to an RNA-N3'P to produce RNA-N3'PP5'A; (C) and attack of the adjacent 2'-hydroxyl on the 3'-phosphorus in the diester linkage to produce the cyclic end product. The biological role of this enzyme is unknown but it is likely to function in some aspects of cellular RNA processing.</text>
</comment>
<dbReference type="NCBIfam" id="TIGR03399">
    <property type="entry name" value="RNA_3prim_cycl"/>
    <property type="match status" value="1"/>
</dbReference>
<comment type="similarity">
    <text evidence="1 5">Belongs to the RNA 3'-terminal cyclase family. Type 1 subfamily.</text>
</comment>
<feature type="binding site" evidence="5">
    <location>
        <begin position="285"/>
        <end position="289"/>
    </location>
    <ligand>
        <name>ATP</name>
        <dbReference type="ChEBI" id="CHEBI:30616"/>
    </ligand>
</feature>
<dbReference type="Proteomes" id="UP000590740">
    <property type="component" value="Unassembled WGS sequence"/>
</dbReference>
<dbReference type="HAMAP" id="MF_00200">
    <property type="entry name" value="RTC"/>
    <property type="match status" value="1"/>
</dbReference>
<name>A0A7W7YEU2_9BACT</name>
<keyword evidence="5" id="KW-0963">Cytoplasm</keyword>
<proteinExistence type="inferred from homology"/>
<feature type="domain" description="RNA 3'-terminal phosphate cyclase insert" evidence="8">
    <location>
        <begin position="183"/>
        <end position="276"/>
    </location>
</feature>
<reference evidence="9 10" key="1">
    <citation type="submission" date="2020-08" db="EMBL/GenBank/DDBJ databases">
        <title>Genomic Encyclopedia of Type Strains, Phase IV (KMG-IV): sequencing the most valuable type-strain genomes for metagenomic binning, comparative biology and taxonomic classification.</title>
        <authorList>
            <person name="Goeker M."/>
        </authorList>
    </citation>
    <scope>NUCLEOTIDE SEQUENCE [LARGE SCALE GENOMIC DNA]</scope>
    <source>
        <strain evidence="9 10">DSM 12252</strain>
    </source>
</reference>
<feature type="binding site" evidence="5">
    <location>
        <position position="103"/>
    </location>
    <ligand>
        <name>ATP</name>
        <dbReference type="ChEBI" id="CHEBI:30616"/>
    </ligand>
</feature>
<dbReference type="PANTHER" id="PTHR11096:SF0">
    <property type="entry name" value="RNA 3'-TERMINAL PHOSPHATE CYCLASE"/>
    <property type="match status" value="1"/>
</dbReference>
<keyword evidence="10" id="KW-1185">Reference proteome</keyword>
<evidence type="ECO:0000313" key="10">
    <source>
        <dbReference type="Proteomes" id="UP000590740"/>
    </source>
</evidence>
<protein>
    <recommendedName>
        <fullName evidence="5 6">RNA 3'-terminal phosphate cyclase</fullName>
        <shortName evidence="5">RNA cyclase</shortName>
        <shortName evidence="5">RNA-3'-phosphate cyclase</shortName>
        <ecNumber evidence="5 6">6.5.1.4</ecNumber>
    </recommendedName>
</protein>
<dbReference type="GO" id="GO:0005524">
    <property type="term" value="F:ATP binding"/>
    <property type="evidence" value="ECO:0007669"/>
    <property type="project" value="UniProtKB-KW"/>
</dbReference>
<comment type="catalytic activity">
    <reaction evidence="4 5">
        <text>a 3'-end 3'-phospho-ribonucleotide-RNA + ATP = a 3'-end 2',3'-cyclophospho-ribonucleotide-RNA + AMP + diphosphate</text>
        <dbReference type="Rhea" id="RHEA:23976"/>
        <dbReference type="Rhea" id="RHEA-COMP:10463"/>
        <dbReference type="Rhea" id="RHEA-COMP:10464"/>
        <dbReference type="ChEBI" id="CHEBI:30616"/>
        <dbReference type="ChEBI" id="CHEBI:33019"/>
        <dbReference type="ChEBI" id="CHEBI:83062"/>
        <dbReference type="ChEBI" id="CHEBI:83064"/>
        <dbReference type="ChEBI" id="CHEBI:456215"/>
        <dbReference type="EC" id="6.5.1.4"/>
    </reaction>
</comment>
<evidence type="ECO:0000256" key="6">
    <source>
        <dbReference type="NCBIfam" id="TIGR03399"/>
    </source>
</evidence>
<sequence length="341" mass="36331">MKSTPILQISGDSGGGQLLRSALSLAMITGLPFRMTNIRGKRPKPGLMRQHLTCVKAAAEVCDACVDGAELGSVELVFRPGKVSGGYYSFAIGSGGSTTLVLQTLLPALLHAEKASTLRIEGGTHNPMAPPFDFIEHCYLPVIQSMGVKASATLERNGFMQAGGGVLTAEIHPIKKWKKLKLTERGALHESFGRVLHAHLHRDIAEREIATATQLLEWPVGQIDLRYANDSTGPGNAILLGARFENVCEISTGIAQQGRSAEAVATGAAKGLRSYLASPAPVGVHLADQLLLPMALAGGGVFHTLSITDHTRTNMALIEQFLPVKFTVEELKAGVKKIRCD</sequence>
<dbReference type="InterPro" id="IPR037136">
    <property type="entry name" value="RNA3'_phos_cyclase_dom_sf"/>
</dbReference>
<dbReference type="SUPFAM" id="SSF55205">
    <property type="entry name" value="EPT/RTPC-like"/>
    <property type="match status" value="2"/>
</dbReference>
<evidence type="ECO:0000256" key="1">
    <source>
        <dbReference type="ARBA" id="ARBA00009206"/>
    </source>
</evidence>
<evidence type="ECO:0000256" key="4">
    <source>
        <dbReference type="ARBA" id="ARBA00024481"/>
    </source>
</evidence>
<evidence type="ECO:0000256" key="5">
    <source>
        <dbReference type="HAMAP-Rule" id="MF_00200"/>
    </source>
</evidence>
<feature type="active site" description="Tele-AMP-histidine intermediate" evidence="5">
    <location>
        <position position="310"/>
    </location>
</feature>
<dbReference type="GO" id="GO:0005737">
    <property type="term" value="C:cytoplasm"/>
    <property type="evidence" value="ECO:0007669"/>
    <property type="project" value="UniProtKB-SubCell"/>
</dbReference>
<dbReference type="NCBIfam" id="NF003247">
    <property type="entry name" value="PRK04204.1-3"/>
    <property type="match status" value="1"/>
</dbReference>
<dbReference type="InterPro" id="IPR017770">
    <property type="entry name" value="RNA3'_term_phos_cyc_type_1"/>
</dbReference>
<keyword evidence="3 5" id="KW-0547">Nucleotide-binding</keyword>
<dbReference type="PIRSF" id="PIRSF005378">
    <property type="entry name" value="RNA3'_term_phos_cycl_euk"/>
    <property type="match status" value="1"/>
</dbReference>
<feature type="domain" description="RNA 3'-terminal phosphate cyclase" evidence="7">
    <location>
        <begin position="13"/>
        <end position="328"/>
    </location>
</feature>
<dbReference type="SUPFAM" id="SSF52913">
    <property type="entry name" value="RNA 3'-terminal phosphate cyclase, RPTC, insert domain"/>
    <property type="match status" value="1"/>
</dbReference>
<dbReference type="AlphaFoldDB" id="A0A7W7YEU2"/>
<dbReference type="InterPro" id="IPR036553">
    <property type="entry name" value="RPTC_insert"/>
</dbReference>
<dbReference type="Pfam" id="PF01137">
    <property type="entry name" value="RTC"/>
    <property type="match status" value="1"/>
</dbReference>
<comment type="caution">
    <text evidence="9">The sequence shown here is derived from an EMBL/GenBank/DDBJ whole genome shotgun (WGS) entry which is preliminary data.</text>
</comment>
<dbReference type="InterPro" id="IPR000228">
    <property type="entry name" value="RNA3'_term_phos_cyc"/>
</dbReference>
<accession>A0A7W7YEU2</accession>
<evidence type="ECO:0000256" key="3">
    <source>
        <dbReference type="ARBA" id="ARBA00022741"/>
    </source>
</evidence>
<dbReference type="InterPro" id="IPR023797">
    <property type="entry name" value="RNA3'_phos_cyclase_dom"/>
</dbReference>
<dbReference type="Gene3D" id="3.30.360.20">
    <property type="entry name" value="RNA 3'-terminal phosphate cyclase, insert domain"/>
    <property type="match status" value="1"/>
</dbReference>
<dbReference type="GO" id="GO:0006396">
    <property type="term" value="P:RNA processing"/>
    <property type="evidence" value="ECO:0007669"/>
    <property type="project" value="UniProtKB-UniRule"/>
</dbReference>
<dbReference type="Pfam" id="PF05189">
    <property type="entry name" value="RTC_insert"/>
    <property type="match status" value="1"/>
</dbReference>
<evidence type="ECO:0000259" key="8">
    <source>
        <dbReference type="Pfam" id="PF05189"/>
    </source>
</evidence>
<dbReference type="InterPro" id="IPR013792">
    <property type="entry name" value="RNA3'P_cycl/enolpyr_Trfase_a/b"/>
</dbReference>